<accession>A0A2Z6P370</accession>
<proteinExistence type="predicted"/>
<name>A0A2Z6P370_TRISU</name>
<reference evidence="2" key="1">
    <citation type="journal article" date="2017" name="Front. Plant Sci.">
        <title>Climate Clever Clovers: New Paradigm to Reduce the Environmental Footprint of Ruminants by Breeding Low Methanogenic Forages Utilizing Haplotype Variation.</title>
        <authorList>
            <person name="Kaur P."/>
            <person name="Appels R."/>
            <person name="Bayer P.E."/>
            <person name="Keeble-Gagnere G."/>
            <person name="Wang J."/>
            <person name="Hirakawa H."/>
            <person name="Shirasawa K."/>
            <person name="Vercoe P."/>
            <person name="Stefanova K."/>
            <person name="Durmic Z."/>
            <person name="Nichols P."/>
            <person name="Revell C."/>
            <person name="Isobe S.N."/>
            <person name="Edwards D."/>
            <person name="Erskine W."/>
        </authorList>
    </citation>
    <scope>NUCLEOTIDE SEQUENCE [LARGE SCALE GENOMIC DNA]</scope>
    <source>
        <strain evidence="2">cv. Daliak</strain>
    </source>
</reference>
<dbReference type="InterPro" id="IPR012340">
    <property type="entry name" value="NA-bd_OB-fold"/>
</dbReference>
<protein>
    <submittedName>
        <fullName evidence="1">Uncharacterized protein</fullName>
    </submittedName>
</protein>
<dbReference type="OrthoDB" id="1162399at2759"/>
<organism evidence="1 2">
    <name type="scientific">Trifolium subterraneum</name>
    <name type="common">Subterranean clover</name>
    <dbReference type="NCBI Taxonomy" id="3900"/>
    <lineage>
        <taxon>Eukaryota</taxon>
        <taxon>Viridiplantae</taxon>
        <taxon>Streptophyta</taxon>
        <taxon>Embryophyta</taxon>
        <taxon>Tracheophyta</taxon>
        <taxon>Spermatophyta</taxon>
        <taxon>Magnoliopsida</taxon>
        <taxon>eudicotyledons</taxon>
        <taxon>Gunneridae</taxon>
        <taxon>Pentapetalae</taxon>
        <taxon>rosids</taxon>
        <taxon>fabids</taxon>
        <taxon>Fabales</taxon>
        <taxon>Fabaceae</taxon>
        <taxon>Papilionoideae</taxon>
        <taxon>50 kb inversion clade</taxon>
        <taxon>NPAAA clade</taxon>
        <taxon>Hologalegina</taxon>
        <taxon>IRL clade</taxon>
        <taxon>Trifolieae</taxon>
        <taxon>Trifolium</taxon>
    </lineage>
</organism>
<dbReference type="AlphaFoldDB" id="A0A2Z6P370"/>
<sequence>MKSSLTESFRVACEASQFHFTHTSLQFQLHFRESLIPDDMEFQSGDMPNYTTSDGSVKIQKDSEVQLKIIGTRVDATEIKFLFI</sequence>
<keyword evidence="2" id="KW-1185">Reference proteome</keyword>
<evidence type="ECO:0000313" key="1">
    <source>
        <dbReference type="EMBL" id="GAU36807.1"/>
    </source>
</evidence>
<dbReference type="Gene3D" id="2.40.50.140">
    <property type="entry name" value="Nucleic acid-binding proteins"/>
    <property type="match status" value="1"/>
</dbReference>
<gene>
    <name evidence="1" type="ORF">TSUD_219100</name>
</gene>
<dbReference type="EMBL" id="DF973642">
    <property type="protein sequence ID" value="GAU36807.1"/>
    <property type="molecule type" value="Genomic_DNA"/>
</dbReference>
<evidence type="ECO:0000313" key="2">
    <source>
        <dbReference type="Proteomes" id="UP000242715"/>
    </source>
</evidence>
<dbReference type="Proteomes" id="UP000242715">
    <property type="component" value="Unassembled WGS sequence"/>
</dbReference>